<dbReference type="GO" id="GO:0043138">
    <property type="term" value="F:3'-5' DNA helicase activity"/>
    <property type="evidence" value="ECO:0007669"/>
    <property type="project" value="TreeGrafter"/>
</dbReference>
<evidence type="ECO:0000313" key="2">
    <source>
        <dbReference type="EMBL" id="RIH89196.1"/>
    </source>
</evidence>
<evidence type="ECO:0000313" key="3">
    <source>
        <dbReference type="Proteomes" id="UP000265800"/>
    </source>
</evidence>
<dbReference type="PANTHER" id="PTHR47957">
    <property type="entry name" value="ATP-DEPENDENT HELICASE HRQ1"/>
    <property type="match status" value="1"/>
</dbReference>
<dbReference type="EMBL" id="QWKZ01000007">
    <property type="protein sequence ID" value="RIH89196.1"/>
    <property type="molecule type" value="Genomic_DNA"/>
</dbReference>
<keyword evidence="2" id="KW-0378">Hydrolase</keyword>
<comment type="caution">
    <text evidence="2">The sequence shown here is derived from an EMBL/GenBank/DDBJ whole genome shotgun (WGS) entry which is preliminary data.</text>
</comment>
<dbReference type="PROSITE" id="PS51194">
    <property type="entry name" value="HELICASE_CTER"/>
    <property type="match status" value="1"/>
</dbReference>
<keyword evidence="2" id="KW-0547">Nucleotide-binding</keyword>
<keyword evidence="2" id="KW-0067">ATP-binding</keyword>
<dbReference type="SUPFAM" id="SSF52540">
    <property type="entry name" value="P-loop containing nucleoside triphosphate hydrolases"/>
    <property type="match status" value="1"/>
</dbReference>
<sequence>MRALGLPREEATALLRRVVGALKAKRVLIPWELPAWGRSRVAGLALNPSAILLERTEGRYLFCPRSGYTGPLYTLRISPEHPTQALEERGVHPFYETLYQRRRFPLPLEARAHSAQVPGEERRKLEERFRDPNDPLGVLVATPTLEMGIDIGALSSVFLRNIPPSPANYAQRSGRAGRKGQPALIQAFAGALGHDQYFYRFPERMVRGSIQAPRFLLDNPRLVKAHLRALVLETLAQWGFSLPGKLLDAVDAADEAHFYPLKAAFAEALEAGIARHKEAILQAVREAFAREMAAFPWFTEELARSTVEGFVAELDAELRPWREEYHDAQARYTEYMTRLTHMGPRHPNREEVETEAKRADQQRRHLVDLELRDYLGARGFLPNYAFGRVNAWAELLSPRGETHRLERPTFIALTELAPGNSVYFGARRYHLDRLAYLPKEEAFRPAKRCTCGHVEALGGRCRACGKDLSTEPPSVRLMPPPPLLGLPKRRISSEEEDRSRLGYEVEWDWRPKAPKALRHGNVRLLYEHNAEVVAMNKGLRAWFLDEEEANPLQEGFVYCRRCRRFLLTEKELEEHPWKEGKEGRCPAGGGPEDLRGGIVLEARAESDVLALEVPVPPGLEGPEKVAFYKSLLAAFRKAALVVLELAEDELFGFLQPSPTLEVPYRVVLVEGQEGGLGALAALAEWPSEEKPHPLQELAETALRLMHEGEPEACERACYDCLMDYSNQPDHPVLDRRLVLPFFQELAQASFQEESGPDLLAHLLAQCQSDLERRWLLECHRRGLPLPERAQHTLSLEDTFTRFDFYYEQGLGIYVDGPPHLSPERSEKDRQIRERLTLLGIPFLVFAEGEDWDAPFAELGRLVRPGSAQKQS</sequence>
<protein>
    <submittedName>
        <fullName evidence="2">ATP-dependent RNA helicase RhlB</fullName>
        <ecNumber evidence="2">3.6.4.13</ecNumber>
    </submittedName>
</protein>
<organism evidence="2 3">
    <name type="scientific">Meiothermus luteus</name>
    <dbReference type="NCBI Taxonomy" id="2026184"/>
    <lineage>
        <taxon>Bacteria</taxon>
        <taxon>Thermotogati</taxon>
        <taxon>Deinococcota</taxon>
        <taxon>Deinococci</taxon>
        <taxon>Thermales</taxon>
        <taxon>Thermaceae</taxon>
        <taxon>Meiothermus</taxon>
    </lineage>
</organism>
<dbReference type="GO" id="GO:0036297">
    <property type="term" value="P:interstrand cross-link repair"/>
    <property type="evidence" value="ECO:0007669"/>
    <property type="project" value="TreeGrafter"/>
</dbReference>
<proteinExistence type="predicted"/>
<dbReference type="RefSeq" id="WP_119359096.1">
    <property type="nucleotide sequence ID" value="NZ_QWKZ01000007.1"/>
</dbReference>
<gene>
    <name evidence="2" type="primary">rhlB</name>
    <name evidence="2" type="ORF">Mlute_00403</name>
</gene>
<dbReference type="Gene3D" id="3.40.50.300">
    <property type="entry name" value="P-loop containing nucleotide triphosphate hydrolases"/>
    <property type="match status" value="1"/>
</dbReference>
<dbReference type="Proteomes" id="UP000265800">
    <property type="component" value="Unassembled WGS sequence"/>
</dbReference>
<dbReference type="InterPro" id="IPR027417">
    <property type="entry name" value="P-loop_NTPase"/>
</dbReference>
<dbReference type="SMART" id="SM00490">
    <property type="entry name" value="HELICc"/>
    <property type="match status" value="1"/>
</dbReference>
<dbReference type="PANTHER" id="PTHR47957:SF3">
    <property type="entry name" value="ATP-DEPENDENT HELICASE HRQ1"/>
    <property type="match status" value="1"/>
</dbReference>
<reference evidence="2 3" key="1">
    <citation type="submission" date="2018-08" db="EMBL/GenBank/DDBJ databases">
        <title>Meiothermus luteus KCTC 52599 genome sequencing project.</title>
        <authorList>
            <person name="Da Costa M.S."/>
            <person name="Albuquerque L."/>
            <person name="Raposo P."/>
            <person name="Froufe H.J.C."/>
            <person name="Barroso C.S."/>
            <person name="Egas C."/>
        </authorList>
    </citation>
    <scope>NUCLEOTIDE SEQUENCE [LARGE SCALE GENOMIC DNA]</scope>
    <source>
        <strain evidence="2 3">KCTC 52599</strain>
    </source>
</reference>
<dbReference type="GO" id="GO:0006289">
    <property type="term" value="P:nucleotide-excision repair"/>
    <property type="evidence" value="ECO:0007669"/>
    <property type="project" value="TreeGrafter"/>
</dbReference>
<dbReference type="InterPro" id="IPR001650">
    <property type="entry name" value="Helicase_C-like"/>
</dbReference>
<dbReference type="GO" id="GO:0003724">
    <property type="term" value="F:RNA helicase activity"/>
    <property type="evidence" value="ECO:0007669"/>
    <property type="project" value="UniProtKB-EC"/>
</dbReference>
<dbReference type="EC" id="3.6.4.13" evidence="2"/>
<dbReference type="OrthoDB" id="9774462at2"/>
<name>A0A399F0N2_9DEIN</name>
<keyword evidence="3" id="KW-1185">Reference proteome</keyword>
<evidence type="ECO:0000259" key="1">
    <source>
        <dbReference type="PROSITE" id="PS51194"/>
    </source>
</evidence>
<keyword evidence="2" id="KW-0347">Helicase</keyword>
<accession>A0A399F0N2</accession>
<feature type="domain" description="Helicase C-terminal" evidence="1">
    <location>
        <begin position="45"/>
        <end position="221"/>
    </location>
</feature>
<dbReference type="GO" id="GO:0016787">
    <property type="term" value="F:hydrolase activity"/>
    <property type="evidence" value="ECO:0007669"/>
    <property type="project" value="UniProtKB-KW"/>
</dbReference>
<dbReference type="Pfam" id="PF00271">
    <property type="entry name" value="Helicase_C"/>
    <property type="match status" value="1"/>
</dbReference>
<dbReference type="AlphaFoldDB" id="A0A399F0N2"/>